<proteinExistence type="inferred from homology"/>
<dbReference type="InterPro" id="IPR008930">
    <property type="entry name" value="Terpenoid_cyclase/PrenylTrfase"/>
</dbReference>
<comment type="caution">
    <text evidence="5">The sequence shown here is derived from an EMBL/GenBank/DDBJ whole genome shotgun (WGS) entry which is preliminary data.</text>
</comment>
<dbReference type="SMART" id="SM01359">
    <property type="entry name" value="A2M_N_2"/>
    <property type="match status" value="1"/>
</dbReference>
<dbReference type="InterPro" id="IPR041246">
    <property type="entry name" value="Bact_MG10"/>
</dbReference>
<dbReference type="SMART" id="SM01360">
    <property type="entry name" value="A2M"/>
    <property type="match status" value="1"/>
</dbReference>
<dbReference type="EMBL" id="JAUSVL010000001">
    <property type="protein sequence ID" value="MDQ0288218.1"/>
    <property type="molecule type" value="Genomic_DNA"/>
</dbReference>
<dbReference type="GO" id="GO:0004866">
    <property type="term" value="F:endopeptidase inhibitor activity"/>
    <property type="evidence" value="ECO:0007669"/>
    <property type="project" value="InterPro"/>
</dbReference>
<evidence type="ECO:0000259" key="4">
    <source>
        <dbReference type="SMART" id="SM01360"/>
    </source>
</evidence>
<dbReference type="Pfam" id="PF17972">
    <property type="entry name" value="bMG5"/>
    <property type="match status" value="1"/>
</dbReference>
<dbReference type="Pfam" id="PF01835">
    <property type="entry name" value="MG2"/>
    <property type="match status" value="1"/>
</dbReference>
<dbReference type="Proteomes" id="UP001238163">
    <property type="component" value="Unassembled WGS sequence"/>
</dbReference>
<dbReference type="InterPro" id="IPR041203">
    <property type="entry name" value="Bact_A2M_MG5"/>
</dbReference>
<dbReference type="InterPro" id="IPR001599">
    <property type="entry name" value="Macroglobln_a2"/>
</dbReference>
<evidence type="ECO:0000256" key="2">
    <source>
        <dbReference type="ARBA" id="ARBA00022729"/>
    </source>
</evidence>
<dbReference type="Gene3D" id="2.60.40.1930">
    <property type="match status" value="1"/>
</dbReference>
<dbReference type="Pfam" id="PF07703">
    <property type="entry name" value="A2M_BRD"/>
    <property type="match status" value="1"/>
</dbReference>
<dbReference type="Pfam" id="PF17973">
    <property type="entry name" value="bMG10"/>
    <property type="match status" value="1"/>
</dbReference>
<dbReference type="SUPFAM" id="SSF48239">
    <property type="entry name" value="Terpenoid cyclases/Protein prenyltransferases"/>
    <property type="match status" value="1"/>
</dbReference>
<evidence type="ECO:0000313" key="5">
    <source>
        <dbReference type="EMBL" id="MDQ0288218.1"/>
    </source>
</evidence>
<dbReference type="InterPro" id="IPR011625">
    <property type="entry name" value="A2M_N_BRD"/>
</dbReference>
<dbReference type="InterPro" id="IPR002890">
    <property type="entry name" value="MG2"/>
</dbReference>
<dbReference type="Pfam" id="PF00207">
    <property type="entry name" value="A2M"/>
    <property type="match status" value="1"/>
</dbReference>
<dbReference type="InterPro" id="IPR021868">
    <property type="entry name" value="Alpha_2_Macroglob_MG3"/>
</dbReference>
<feature type="domain" description="Alpha-2-macroglobulin" evidence="4">
    <location>
        <begin position="997"/>
        <end position="1086"/>
    </location>
</feature>
<dbReference type="Pfam" id="PF11974">
    <property type="entry name" value="bMG3"/>
    <property type="match status" value="1"/>
</dbReference>
<accession>A0AAE3VDB1</accession>
<evidence type="ECO:0000259" key="3">
    <source>
        <dbReference type="SMART" id="SM01359"/>
    </source>
</evidence>
<feature type="domain" description="Alpha-2-macroglobulin bait region" evidence="3">
    <location>
        <begin position="792"/>
        <end position="934"/>
    </location>
</feature>
<comment type="similarity">
    <text evidence="1">Belongs to the protease inhibitor I39 (alpha-2-macroglobulin) family. Bacterial alpha-2-macroglobulin subfamily.</text>
</comment>
<dbReference type="PANTHER" id="PTHR40094">
    <property type="entry name" value="ALPHA-2-MACROGLOBULIN HOMOLOG"/>
    <property type="match status" value="1"/>
</dbReference>
<evidence type="ECO:0000313" key="6">
    <source>
        <dbReference type="Proteomes" id="UP001238163"/>
    </source>
</evidence>
<protein>
    <submittedName>
        <fullName evidence="5">Uncharacterized protein YfaS (Alpha-2-macroglobulin family)</fullName>
    </submittedName>
</protein>
<organism evidence="5 6">
    <name type="scientific">Oligosphaera ethanolica</name>
    <dbReference type="NCBI Taxonomy" id="760260"/>
    <lineage>
        <taxon>Bacteria</taxon>
        <taxon>Pseudomonadati</taxon>
        <taxon>Lentisphaerota</taxon>
        <taxon>Oligosphaeria</taxon>
        <taxon>Oligosphaerales</taxon>
        <taxon>Oligosphaeraceae</taxon>
        <taxon>Oligosphaera</taxon>
    </lineage>
</organism>
<keyword evidence="6" id="KW-1185">Reference proteome</keyword>
<evidence type="ECO:0000256" key="1">
    <source>
        <dbReference type="ARBA" id="ARBA00010556"/>
    </source>
</evidence>
<gene>
    <name evidence="5" type="ORF">J3R75_000325</name>
</gene>
<dbReference type="InterPro" id="IPR051802">
    <property type="entry name" value="YfhM-like"/>
</dbReference>
<dbReference type="RefSeq" id="WP_307259503.1">
    <property type="nucleotide sequence ID" value="NZ_JAUSVL010000001.1"/>
</dbReference>
<reference evidence="5" key="1">
    <citation type="submission" date="2023-07" db="EMBL/GenBank/DDBJ databases">
        <title>Genomic Encyclopedia of Type Strains, Phase IV (KMG-IV): sequencing the most valuable type-strain genomes for metagenomic binning, comparative biology and taxonomic classification.</title>
        <authorList>
            <person name="Goeker M."/>
        </authorList>
    </citation>
    <scope>NUCLEOTIDE SEQUENCE</scope>
    <source>
        <strain evidence="5">DSM 24202</strain>
    </source>
</reference>
<sequence length="1654" mass="177448">MKKKQWLWAAALLLSLAVNVYLGLGYSVSWPLFQQRGAEAAGVVPGGEEYLGRLMECIETLAGDRPEKWQLVNEILAGRSPSSPAVAGSPATVSAGGAATSEVVAASQPGRLLVLELEAMAYSDNLRVMFSGEGSVPVPEDVSTAVAIEPPVANLAIRGGYGPYWHIYGDLLPETNYVVTFRQGLLSSKGDILSADAVFNVRTAKSNPVCRFLSKGPYYPLVDASGEVGICTLPIKVRNISSLWVSLYRYHPGNLSPFGGDSWQGRWNTSKVGEAEKKLTLPANEYVTMDLNVSELFPGLGAGIYQLEIADSQDGGDGNDIHLVISDLAIMVARDDLGRQTRVVVRRLSDGGAVAGAEVRLFSQKNVPMAEGRTDAQGIALLDYAADFVDADDEAAMVLVQKDKEVSYVALDRDSGHGLSEFDNRGRRFQRGPSAFVYAERGVCRPGETVTASAWLRDFQGGALQVMAEVPVLLTVLDPMGAAISTERLSSDKYGFVTCPVRVPRNARTGAYTLRFGLDGKSVWGQCQMLVSEYVPDRVQVTLTPQEELATTAAAVSFKAEARYYFGTELPRALYSFSVVAERSRPPAHWEGFTVGDADNFRAGKMFAEEGLPLPADGVLHYPGFEAMGGHGNEPVTLVATVSVMEPGGRGVSARALQRCEPSATYLGLRYDGKAPETGQARISCRVLAWDKNSEPVAKERSYTLKLWRRDWHYAQKLSDNAISYEWELQRTGVPCPETASLARLQGEFMLPVLDSGQYELEASSTNGIQTRLVYWHDAGEGGARSANPHVLSFVTDKSLYLPGDRAVVTVDSPAAGEIFVVAGEHALRQSEALPVRAGANTLVIPIPADCVGSQYFAGITLVYREQATPLRSFGLLKLPLDQSRHRLQVTLVAPDQALPGEMIAITASLQGQDAAPCAGLVQLFAVDEGILALTDYDTPDIFDFFHGRFYCGFQFYDLYSRVFPRVKIGNDGKIGGDGAMRQLLKRLGDVKSAAPALIVLPALEVPESGTVQTSMSLPRHLGALRLMAVAAAGDAFGSSDRQITLRDVISVVPSAPRALATGDECELSFSVVNHDCPDGDYTLEVALPTALTALTPVAFSGRLARGASQVQTLRCRASEQIGSFEIVSVLRLGAAQSAARTPVTIRAANPPVSRVTLRTLRPGESMQVAPVAEEWLALPALRVRVSASAAIALPQAMNWLNRYPYGCLEQSTAMAFPFLAVDNLVKSGAIPAALAQTAGEKVSGTAGYILSMLLSDGSFAGWPGATSGWSETTVFAQHFLVAAAQRQLYELDPFVRNRIMRYLRGLASKGDVARVVRGHASYVLALAGDGGFVSGARNVLASDKTDYGTLWAAAALIKGGYAAEGMPHLERALAAEVWRESDAKASFSSAASRHGCALTLLMDLVPKHPTAVKIALAMPGMIKQDDSGWGTTQANAWVCMGLAAYAVEYGFGRAVGTLSLASGKEVPINSDRCFDMELAAGETGTLVNTGAQSFLVQISADGVPRKLESQSGAMKIRRTYVDADGKEVTRAKHGQLLTVTLTIESTGKIDNLALVDLLPGGLEIEDPRLATRSAALPPLTHDHTELLLPEFMERRDDRFLLFGSMIANGTGSARYVVRAVSRGKFVIPPLRAEAMYDPDVAATFVPGGVFEVE</sequence>
<keyword evidence="2" id="KW-0732">Signal</keyword>
<name>A0AAE3VDB1_9BACT</name>
<dbReference type="Gene3D" id="1.50.10.20">
    <property type="match status" value="1"/>
</dbReference>
<dbReference type="PANTHER" id="PTHR40094:SF1">
    <property type="entry name" value="UBIQUITIN DOMAIN-CONTAINING PROTEIN"/>
    <property type="match status" value="1"/>
</dbReference>